<dbReference type="RefSeq" id="WP_035858289.1">
    <property type="nucleotide sequence ID" value="NZ_KK853997.1"/>
</dbReference>
<evidence type="ECO:0000256" key="2">
    <source>
        <dbReference type="SAM" id="Phobius"/>
    </source>
</evidence>
<keyword evidence="2" id="KW-0472">Membrane</keyword>
<organism evidence="3 4">
    <name type="scientific">Kitasatospora cheerisanensis KCTC 2395</name>
    <dbReference type="NCBI Taxonomy" id="1348663"/>
    <lineage>
        <taxon>Bacteria</taxon>
        <taxon>Bacillati</taxon>
        <taxon>Actinomycetota</taxon>
        <taxon>Actinomycetes</taxon>
        <taxon>Kitasatosporales</taxon>
        <taxon>Streptomycetaceae</taxon>
        <taxon>Kitasatospora</taxon>
    </lineage>
</organism>
<accession>A0A066Z6N3</accession>
<feature type="region of interest" description="Disordered" evidence="1">
    <location>
        <begin position="1"/>
        <end position="67"/>
    </location>
</feature>
<dbReference type="eggNOG" id="ENOG503138Q">
    <property type="taxonomic scope" value="Bacteria"/>
</dbReference>
<dbReference type="Proteomes" id="UP000027178">
    <property type="component" value="Unassembled WGS sequence"/>
</dbReference>
<dbReference type="HOGENOM" id="CLU_1114654_0_0_11"/>
<proteinExistence type="predicted"/>
<gene>
    <name evidence="3" type="ORF">KCH_03120</name>
</gene>
<feature type="transmembrane region" description="Helical" evidence="2">
    <location>
        <begin position="229"/>
        <end position="248"/>
    </location>
</feature>
<evidence type="ECO:0000313" key="4">
    <source>
        <dbReference type="Proteomes" id="UP000027178"/>
    </source>
</evidence>
<evidence type="ECO:0000313" key="3">
    <source>
        <dbReference type="EMBL" id="KDN87899.1"/>
    </source>
</evidence>
<protein>
    <submittedName>
        <fullName evidence="3">Uncharacterized protein</fullName>
    </submittedName>
</protein>
<feature type="transmembrane region" description="Helical" evidence="2">
    <location>
        <begin position="71"/>
        <end position="94"/>
    </location>
</feature>
<sequence length="249" mass="26042">MDATNRNHLTDPDDPALPTVPSVTAHTTVPAVPEYEPGYRPARGPEPEPELASGQPPAPAGGSRRSGSARLSARCAMALGVLGLLLAGVLGALLTRQAATDFSYQVGWRGTPKLSMTVDACLANGGGRHKAYNCYGHGERGTADTVDGSWLLRDAPTRYAPGTVLDVSCSPTGGCVELGTRHALADSAKFLFGLWLCSFVPGSGLVLLSVRRNAPPRRKGLSTPYRVGLAWFAVLPALALVLGLVSLFL</sequence>
<comment type="caution">
    <text evidence="3">The sequence shown here is derived from an EMBL/GenBank/DDBJ whole genome shotgun (WGS) entry which is preliminary data.</text>
</comment>
<dbReference type="PATRIC" id="fig|1348663.4.peg.291"/>
<reference evidence="3 4" key="1">
    <citation type="submission" date="2014-05" db="EMBL/GenBank/DDBJ databases">
        <title>Draft Genome Sequence of Kitasatospora cheerisanensis KCTC 2395.</title>
        <authorList>
            <person name="Nam D.H."/>
        </authorList>
    </citation>
    <scope>NUCLEOTIDE SEQUENCE [LARGE SCALE GENOMIC DNA]</scope>
    <source>
        <strain evidence="3 4">KCTC 2395</strain>
    </source>
</reference>
<keyword evidence="2" id="KW-0812">Transmembrane</keyword>
<feature type="transmembrane region" description="Helical" evidence="2">
    <location>
        <begin position="190"/>
        <end position="208"/>
    </location>
</feature>
<keyword evidence="4" id="KW-1185">Reference proteome</keyword>
<dbReference type="EMBL" id="JNBY01000014">
    <property type="protein sequence ID" value="KDN87899.1"/>
    <property type="molecule type" value="Genomic_DNA"/>
</dbReference>
<name>A0A066Z6N3_9ACTN</name>
<evidence type="ECO:0000256" key="1">
    <source>
        <dbReference type="SAM" id="MobiDB-lite"/>
    </source>
</evidence>
<dbReference type="AlphaFoldDB" id="A0A066Z6N3"/>
<dbReference type="OrthoDB" id="3874217at2"/>
<keyword evidence="2" id="KW-1133">Transmembrane helix</keyword>